<keyword evidence="2" id="KW-1185">Reference proteome</keyword>
<comment type="caution">
    <text evidence="1">The sequence shown here is derived from an EMBL/GenBank/DDBJ whole genome shotgun (WGS) entry which is preliminary data.</text>
</comment>
<sequence>MLYSAITYGVCASVHGVQLEEEILEQFEAQPSISTRQVACEMGEQLLHPFHLRKVHVLHGDNFHHCITFAHWYLQQCISAPRFASHILFTDECTFTSKGIHNMNNIHIWASENPHAFHISGHQVRFCVDVWCCVVGDMLLGPYVLVQRLTGAVYLEFLTSTLPDQLDDDST</sequence>
<dbReference type="Proteomes" id="UP001159363">
    <property type="component" value="Chromosome 2"/>
</dbReference>
<protein>
    <submittedName>
        <fullName evidence="1">Uncharacterized protein</fullName>
    </submittedName>
</protein>
<evidence type="ECO:0000313" key="2">
    <source>
        <dbReference type="Proteomes" id="UP001159363"/>
    </source>
</evidence>
<evidence type="ECO:0000313" key="1">
    <source>
        <dbReference type="EMBL" id="KAJ8893171.1"/>
    </source>
</evidence>
<dbReference type="InterPro" id="IPR036397">
    <property type="entry name" value="RNaseH_sf"/>
</dbReference>
<accession>A0ABQ9I938</accession>
<dbReference type="PANTHER" id="PTHR47326">
    <property type="entry name" value="TRANSPOSABLE ELEMENT TC3 TRANSPOSASE-LIKE PROTEIN"/>
    <property type="match status" value="1"/>
</dbReference>
<organism evidence="1 2">
    <name type="scientific">Dryococelus australis</name>
    <dbReference type="NCBI Taxonomy" id="614101"/>
    <lineage>
        <taxon>Eukaryota</taxon>
        <taxon>Metazoa</taxon>
        <taxon>Ecdysozoa</taxon>
        <taxon>Arthropoda</taxon>
        <taxon>Hexapoda</taxon>
        <taxon>Insecta</taxon>
        <taxon>Pterygota</taxon>
        <taxon>Neoptera</taxon>
        <taxon>Polyneoptera</taxon>
        <taxon>Phasmatodea</taxon>
        <taxon>Verophasmatodea</taxon>
        <taxon>Anareolatae</taxon>
        <taxon>Phasmatidae</taxon>
        <taxon>Eurycanthinae</taxon>
        <taxon>Dryococelus</taxon>
    </lineage>
</organism>
<dbReference type="Gene3D" id="3.30.420.10">
    <property type="entry name" value="Ribonuclease H-like superfamily/Ribonuclease H"/>
    <property type="match status" value="1"/>
</dbReference>
<proteinExistence type="predicted"/>
<dbReference type="EMBL" id="JARBHB010000002">
    <property type="protein sequence ID" value="KAJ8893171.1"/>
    <property type="molecule type" value="Genomic_DNA"/>
</dbReference>
<dbReference type="PANTHER" id="PTHR47326:SF1">
    <property type="entry name" value="HTH PSQ-TYPE DOMAIN-CONTAINING PROTEIN"/>
    <property type="match status" value="1"/>
</dbReference>
<reference evidence="1 2" key="1">
    <citation type="submission" date="2023-02" db="EMBL/GenBank/DDBJ databases">
        <title>LHISI_Scaffold_Assembly.</title>
        <authorList>
            <person name="Stuart O.P."/>
            <person name="Cleave R."/>
            <person name="Magrath M.J.L."/>
            <person name="Mikheyev A.S."/>
        </authorList>
    </citation>
    <scope>NUCLEOTIDE SEQUENCE [LARGE SCALE GENOMIC DNA]</scope>
    <source>
        <strain evidence="1">Daus_M_001</strain>
        <tissue evidence="1">Leg muscle</tissue>
    </source>
</reference>
<gene>
    <name evidence="1" type="ORF">PR048_005754</name>
</gene>
<name>A0ABQ9I938_9NEOP</name>